<keyword evidence="2" id="KW-1185">Reference proteome</keyword>
<dbReference type="Proteomes" id="UP001157133">
    <property type="component" value="Unassembled WGS sequence"/>
</dbReference>
<proteinExistence type="predicted"/>
<organism evidence="1 2">
    <name type="scientific">Thalassotalea eurytherma</name>
    <dbReference type="NCBI Taxonomy" id="1144278"/>
    <lineage>
        <taxon>Bacteria</taxon>
        <taxon>Pseudomonadati</taxon>
        <taxon>Pseudomonadota</taxon>
        <taxon>Gammaproteobacteria</taxon>
        <taxon>Alteromonadales</taxon>
        <taxon>Colwelliaceae</taxon>
        <taxon>Thalassotalea</taxon>
    </lineage>
</organism>
<evidence type="ECO:0000313" key="2">
    <source>
        <dbReference type="Proteomes" id="UP001157133"/>
    </source>
</evidence>
<accession>A0ABQ6H4Y7</accession>
<reference evidence="1 2" key="1">
    <citation type="submission" date="2023-03" db="EMBL/GenBank/DDBJ databases">
        <title>Draft genome sequence of Thalassotalea eurytherma JCM 18482T.</title>
        <authorList>
            <person name="Sawabe T."/>
        </authorList>
    </citation>
    <scope>NUCLEOTIDE SEQUENCE [LARGE SCALE GENOMIC DNA]</scope>
    <source>
        <strain evidence="1 2">JCM 18482</strain>
    </source>
</reference>
<gene>
    <name evidence="1" type="ORF">theurythT_16870</name>
</gene>
<dbReference type="EMBL" id="BSSU01000008">
    <property type="protein sequence ID" value="GLX82235.1"/>
    <property type="molecule type" value="Genomic_DNA"/>
</dbReference>
<comment type="caution">
    <text evidence="1">The sequence shown here is derived from an EMBL/GenBank/DDBJ whole genome shotgun (WGS) entry which is preliminary data.</text>
</comment>
<name>A0ABQ6H4Y7_9GAMM</name>
<evidence type="ECO:0008006" key="3">
    <source>
        <dbReference type="Google" id="ProtNLM"/>
    </source>
</evidence>
<dbReference type="InterPro" id="IPR021363">
    <property type="entry name" value="DUF2835"/>
</dbReference>
<protein>
    <recommendedName>
        <fullName evidence="3">DUF2835 family protein</fullName>
    </recommendedName>
</protein>
<dbReference type="RefSeq" id="WP_284207596.1">
    <property type="nucleotide sequence ID" value="NZ_BSSU01000008.1"/>
</dbReference>
<evidence type="ECO:0000313" key="1">
    <source>
        <dbReference type="EMBL" id="GLX82235.1"/>
    </source>
</evidence>
<sequence>MSQTFYFSLNMTTQDFLPYYQGKVQSLVVTTTTGLRVEFPAMHLRKYIDTLGIRGFFCLKTEQGKFLSLTKIR</sequence>
<dbReference type="Pfam" id="PF11197">
    <property type="entry name" value="DUF2835"/>
    <property type="match status" value="1"/>
</dbReference>